<dbReference type="PROSITE" id="PS51257">
    <property type="entry name" value="PROKAR_LIPOPROTEIN"/>
    <property type="match status" value="1"/>
</dbReference>
<feature type="chain" id="PRO_5039103406" description="Lipoprotein" evidence="1">
    <location>
        <begin position="25"/>
        <end position="129"/>
    </location>
</feature>
<dbReference type="RefSeq" id="WP_097323014.1">
    <property type="nucleotide sequence ID" value="NZ_OBDY01000013.1"/>
</dbReference>
<name>A0A285IYI0_9ACTN</name>
<evidence type="ECO:0008006" key="4">
    <source>
        <dbReference type="Google" id="ProtNLM"/>
    </source>
</evidence>
<evidence type="ECO:0000313" key="2">
    <source>
        <dbReference type="EMBL" id="SNY53018.1"/>
    </source>
</evidence>
<keyword evidence="1" id="KW-0732">Signal</keyword>
<protein>
    <recommendedName>
        <fullName evidence="4">Lipoprotein</fullName>
    </recommendedName>
</protein>
<gene>
    <name evidence="2" type="ORF">SAMN05421748_113158</name>
</gene>
<reference evidence="2 3" key="1">
    <citation type="submission" date="2017-09" db="EMBL/GenBank/DDBJ databases">
        <authorList>
            <person name="Ehlers B."/>
            <person name="Leendertz F.H."/>
        </authorList>
    </citation>
    <scope>NUCLEOTIDE SEQUENCE [LARGE SCALE GENOMIC DNA]</scope>
    <source>
        <strain evidence="2 3">CGMCC 4.6857</strain>
    </source>
</reference>
<evidence type="ECO:0000313" key="3">
    <source>
        <dbReference type="Proteomes" id="UP000219612"/>
    </source>
</evidence>
<sequence length="129" mass="13363">MKRLVILLLFLGTLAGCSDSTASAGGTPAVCESVAAAQNTVSHIRETTVSQTGVTQMRTLLTQLRDELGQVVTDAQAQFKPQADALRTATDQLGTALQGRPADLGAVRAAVNEVRVAGQNLVDALKGTC</sequence>
<accession>A0A285IYI0</accession>
<dbReference type="OrthoDB" id="3295092at2"/>
<dbReference type="Proteomes" id="UP000219612">
    <property type="component" value="Unassembled WGS sequence"/>
</dbReference>
<organism evidence="2 3">
    <name type="scientific">Paractinoplanes atraurantiacus</name>
    <dbReference type="NCBI Taxonomy" id="1036182"/>
    <lineage>
        <taxon>Bacteria</taxon>
        <taxon>Bacillati</taxon>
        <taxon>Actinomycetota</taxon>
        <taxon>Actinomycetes</taxon>
        <taxon>Micromonosporales</taxon>
        <taxon>Micromonosporaceae</taxon>
        <taxon>Paractinoplanes</taxon>
    </lineage>
</organism>
<proteinExistence type="predicted"/>
<keyword evidence="3" id="KW-1185">Reference proteome</keyword>
<feature type="signal peptide" evidence="1">
    <location>
        <begin position="1"/>
        <end position="24"/>
    </location>
</feature>
<evidence type="ECO:0000256" key="1">
    <source>
        <dbReference type="SAM" id="SignalP"/>
    </source>
</evidence>
<dbReference type="AlphaFoldDB" id="A0A285IYI0"/>
<dbReference type="EMBL" id="OBDY01000013">
    <property type="protein sequence ID" value="SNY53018.1"/>
    <property type="molecule type" value="Genomic_DNA"/>
</dbReference>